<feature type="compositionally biased region" description="Basic residues" evidence="2">
    <location>
        <begin position="174"/>
        <end position="187"/>
    </location>
</feature>
<dbReference type="InterPro" id="IPR000504">
    <property type="entry name" value="RRM_dom"/>
</dbReference>
<evidence type="ECO:0000313" key="4">
    <source>
        <dbReference type="EMBL" id="CAF0820777.1"/>
    </source>
</evidence>
<dbReference type="AlphaFoldDB" id="A0A819NDA6"/>
<evidence type="ECO:0000313" key="5">
    <source>
        <dbReference type="EMBL" id="CAF1326318.1"/>
    </source>
</evidence>
<evidence type="ECO:0000256" key="2">
    <source>
        <dbReference type="SAM" id="MobiDB-lite"/>
    </source>
</evidence>
<dbReference type="EMBL" id="CAJOAX010004417">
    <property type="protein sequence ID" value="CAF3905145.1"/>
    <property type="molecule type" value="Genomic_DNA"/>
</dbReference>
<dbReference type="EMBL" id="CAJOBD010004423">
    <property type="protein sequence ID" value="CAF3994012.1"/>
    <property type="molecule type" value="Genomic_DNA"/>
</dbReference>
<dbReference type="Proteomes" id="UP000663823">
    <property type="component" value="Unassembled WGS sequence"/>
</dbReference>
<dbReference type="SMART" id="SM00360">
    <property type="entry name" value="RRM"/>
    <property type="match status" value="1"/>
</dbReference>
<evidence type="ECO:0000313" key="11">
    <source>
        <dbReference type="Proteomes" id="UP000663870"/>
    </source>
</evidence>
<comment type="caution">
    <text evidence="9">The sequence shown here is derived from an EMBL/GenBank/DDBJ whole genome shotgun (WGS) entry which is preliminary data.</text>
</comment>
<proteinExistence type="predicted"/>
<dbReference type="OrthoDB" id="1099063at2759"/>
<evidence type="ECO:0000313" key="8">
    <source>
        <dbReference type="EMBL" id="CAF3905145.1"/>
    </source>
</evidence>
<accession>A0A819NDA6</accession>
<dbReference type="Pfam" id="PF00076">
    <property type="entry name" value="RRM_1"/>
    <property type="match status" value="1"/>
</dbReference>
<organism evidence="9 10">
    <name type="scientific">Rotaria sordida</name>
    <dbReference type="NCBI Taxonomy" id="392033"/>
    <lineage>
        <taxon>Eukaryota</taxon>
        <taxon>Metazoa</taxon>
        <taxon>Spiralia</taxon>
        <taxon>Gnathifera</taxon>
        <taxon>Rotifera</taxon>
        <taxon>Eurotatoria</taxon>
        <taxon>Bdelloidea</taxon>
        <taxon>Philodinida</taxon>
        <taxon>Philodinidae</taxon>
        <taxon>Rotaria</taxon>
    </lineage>
</organism>
<keyword evidence="1" id="KW-0694">RNA-binding</keyword>
<dbReference type="PANTHER" id="PTHR48038">
    <property type="entry name" value="RIBONUCLEOPROTEIN RB97D"/>
    <property type="match status" value="1"/>
</dbReference>
<evidence type="ECO:0000313" key="7">
    <source>
        <dbReference type="EMBL" id="CAF1588999.1"/>
    </source>
</evidence>
<feature type="compositionally biased region" description="Basic residues" evidence="2">
    <location>
        <begin position="64"/>
        <end position="73"/>
    </location>
</feature>
<dbReference type="Proteomes" id="UP000663870">
    <property type="component" value="Unassembled WGS sequence"/>
</dbReference>
<gene>
    <name evidence="9" type="ORF">JBS370_LOCUS25889</name>
    <name evidence="7" type="ORF">JXQ802_LOCUS47029</name>
    <name evidence="8" type="ORF">OTI717_LOCUS23997</name>
    <name evidence="5" type="ORF">PYM288_LOCUS31180</name>
    <name evidence="6" type="ORF">RFH988_LOCUS32743</name>
    <name evidence="4" type="ORF">ZHD862_LOCUS3374</name>
</gene>
<feature type="region of interest" description="Disordered" evidence="2">
    <location>
        <begin position="59"/>
        <end position="187"/>
    </location>
</feature>
<evidence type="ECO:0000313" key="9">
    <source>
        <dbReference type="EMBL" id="CAF3994012.1"/>
    </source>
</evidence>
<feature type="compositionally biased region" description="Basic and acidic residues" evidence="2">
    <location>
        <begin position="128"/>
        <end position="144"/>
    </location>
</feature>
<protein>
    <recommendedName>
        <fullName evidence="3">RRM domain-containing protein</fullName>
    </recommendedName>
</protein>
<dbReference type="PANTHER" id="PTHR48038:SF1">
    <property type="entry name" value="RIBONUCLEOPROTEIN RB97D"/>
    <property type="match status" value="1"/>
</dbReference>
<dbReference type="Proteomes" id="UP000663864">
    <property type="component" value="Unassembled WGS sequence"/>
</dbReference>
<evidence type="ECO:0000259" key="3">
    <source>
        <dbReference type="PROSITE" id="PS50102"/>
    </source>
</evidence>
<dbReference type="SUPFAM" id="SSF54928">
    <property type="entry name" value="RNA-binding domain, RBD"/>
    <property type="match status" value="1"/>
</dbReference>
<dbReference type="EMBL" id="CAJNOO010003908">
    <property type="protein sequence ID" value="CAF1359582.1"/>
    <property type="molecule type" value="Genomic_DNA"/>
</dbReference>
<dbReference type="GO" id="GO:0003723">
    <property type="term" value="F:RNA binding"/>
    <property type="evidence" value="ECO:0007669"/>
    <property type="project" value="UniProtKB-UniRule"/>
</dbReference>
<evidence type="ECO:0000313" key="10">
    <source>
        <dbReference type="Proteomes" id="UP000663836"/>
    </source>
</evidence>
<reference evidence="9" key="1">
    <citation type="submission" date="2021-02" db="EMBL/GenBank/DDBJ databases">
        <authorList>
            <person name="Nowell W R."/>
        </authorList>
    </citation>
    <scope>NUCLEOTIDE SEQUENCE</scope>
</reference>
<dbReference type="Proteomes" id="UP000663836">
    <property type="component" value="Unassembled WGS sequence"/>
</dbReference>
<evidence type="ECO:0000256" key="1">
    <source>
        <dbReference type="PROSITE-ProRule" id="PRU00176"/>
    </source>
</evidence>
<feature type="domain" description="RRM" evidence="3">
    <location>
        <begin position="4"/>
        <end position="81"/>
    </location>
</feature>
<feature type="compositionally biased region" description="Basic and acidic residues" evidence="2">
    <location>
        <begin position="93"/>
        <end position="119"/>
    </location>
</feature>
<dbReference type="Proteomes" id="UP000663854">
    <property type="component" value="Unassembled WGS sequence"/>
</dbReference>
<dbReference type="InterPro" id="IPR012677">
    <property type="entry name" value="Nucleotide-bd_a/b_plait_sf"/>
</dbReference>
<dbReference type="EMBL" id="CAJNOT010000072">
    <property type="protein sequence ID" value="CAF0820777.1"/>
    <property type="molecule type" value="Genomic_DNA"/>
</dbReference>
<dbReference type="CDD" id="cd00590">
    <property type="entry name" value="RRM_SF"/>
    <property type="match status" value="1"/>
</dbReference>
<sequence length="187" mass="21965">MSSKELYIGNLDPDTKSQEIREIFERYGNVNRCEVKFGISARSVAFGFVAFESSKDAERAQRKEHGRSHRGRRLIVEFSKTTPGQNGQRRRYIGGDKRMGNGNINERDRSRSYNRDESRNRHRRRRSPSYDRRSSTDRSSSDDRRRKHDRSSLSQDQKSSSKRRRSSSSYDKHHTSHSHKNGNSKKR</sequence>
<dbReference type="Gene3D" id="3.30.70.330">
    <property type="match status" value="1"/>
</dbReference>
<dbReference type="Proteomes" id="UP000663882">
    <property type="component" value="Unassembled WGS sequence"/>
</dbReference>
<dbReference type="InterPro" id="IPR035979">
    <property type="entry name" value="RBD_domain_sf"/>
</dbReference>
<dbReference type="EMBL" id="CAJNOL010004472">
    <property type="protein sequence ID" value="CAF1588999.1"/>
    <property type="molecule type" value="Genomic_DNA"/>
</dbReference>
<dbReference type="PROSITE" id="PS50102">
    <property type="entry name" value="RRM"/>
    <property type="match status" value="1"/>
</dbReference>
<dbReference type="EMBL" id="CAJNOH010003173">
    <property type="protein sequence ID" value="CAF1326318.1"/>
    <property type="molecule type" value="Genomic_DNA"/>
</dbReference>
<evidence type="ECO:0000313" key="6">
    <source>
        <dbReference type="EMBL" id="CAF1359582.1"/>
    </source>
</evidence>
<keyword evidence="11" id="KW-1185">Reference proteome</keyword>
<name>A0A819NDA6_9BILA</name>